<dbReference type="InterPro" id="IPR019634">
    <property type="entry name" value="Uncharacterised_Ycf49"/>
</dbReference>
<feature type="transmembrane region" description="Helical" evidence="2">
    <location>
        <begin position="597"/>
        <end position="617"/>
    </location>
</feature>
<feature type="transmembrane region" description="Helical" evidence="2">
    <location>
        <begin position="623"/>
        <end position="644"/>
    </location>
</feature>
<evidence type="ECO:0000256" key="2">
    <source>
        <dbReference type="SAM" id="Phobius"/>
    </source>
</evidence>
<dbReference type="EMBL" id="CAJNJA010010509">
    <property type="protein sequence ID" value="CAE7258503.1"/>
    <property type="molecule type" value="Genomic_DNA"/>
</dbReference>
<keyword evidence="5" id="KW-1185">Reference proteome</keyword>
<comment type="caution">
    <text evidence="4">The sequence shown here is derived from an EMBL/GenBank/DDBJ whole genome shotgun (WGS) entry which is preliminary data.</text>
</comment>
<feature type="domain" description="Pseudouridine synthase RsuA/RluA-like" evidence="3">
    <location>
        <begin position="1005"/>
        <end position="1174"/>
    </location>
</feature>
<dbReference type="OrthoDB" id="424673at2759"/>
<dbReference type="SUPFAM" id="SSF55120">
    <property type="entry name" value="Pseudouridine synthase"/>
    <property type="match status" value="1"/>
</dbReference>
<dbReference type="Pfam" id="PF10693">
    <property type="entry name" value="DUF2499"/>
    <property type="match status" value="1"/>
</dbReference>
<dbReference type="InterPro" id="IPR020103">
    <property type="entry name" value="PsdUridine_synth_cat_dom_sf"/>
</dbReference>
<dbReference type="Pfam" id="PF00849">
    <property type="entry name" value="PseudoU_synth_2"/>
    <property type="match status" value="1"/>
</dbReference>
<keyword evidence="2" id="KW-0472">Membrane</keyword>
<proteinExistence type="predicted"/>
<dbReference type="CDD" id="cd02869">
    <property type="entry name" value="PseudoU_synth_RluA_like"/>
    <property type="match status" value="1"/>
</dbReference>
<feature type="transmembrane region" description="Helical" evidence="2">
    <location>
        <begin position="443"/>
        <end position="463"/>
    </location>
</feature>
<dbReference type="PANTHER" id="PTHR33833:SF3">
    <property type="entry name" value="YCF49-LIKE PROTEIN"/>
    <property type="match status" value="1"/>
</dbReference>
<evidence type="ECO:0000259" key="3">
    <source>
        <dbReference type="Pfam" id="PF00849"/>
    </source>
</evidence>
<organism evidence="4 5">
    <name type="scientific">Symbiodinium necroappetens</name>
    <dbReference type="NCBI Taxonomy" id="1628268"/>
    <lineage>
        <taxon>Eukaryota</taxon>
        <taxon>Sar</taxon>
        <taxon>Alveolata</taxon>
        <taxon>Dinophyceae</taxon>
        <taxon>Suessiales</taxon>
        <taxon>Symbiodiniaceae</taxon>
        <taxon>Symbiodinium</taxon>
    </lineage>
</organism>
<reference evidence="4" key="1">
    <citation type="submission" date="2021-02" db="EMBL/GenBank/DDBJ databases">
        <authorList>
            <person name="Dougan E. K."/>
            <person name="Rhodes N."/>
            <person name="Thang M."/>
            <person name="Chan C."/>
        </authorList>
    </citation>
    <scope>NUCLEOTIDE SEQUENCE</scope>
</reference>
<accession>A0A812M5J5</accession>
<sequence>MARESRRLDETQVFVFKIQVDSVTFDGAQLAKTRGLRFVTWLKALALQHGGAKRQEDRILLTPSIKPIVEELEPGEGRRQCFFSIRYEVDVLWEGDETLVLSAVEPGRLFFSTQVASCDLPLAVCYEQLVSSAKNCNPTEAEPLPIELELESSKGLAGRCRIFVHCWKESLKALGGRRALRSTFPEALPGGKEIHSEAMRQKMSEIHECHSLNEKLQKAQADLWMQGVKRLTDEGALDSQTLNLAKTVGLVSPERAESLRQTKNEPRLSARSGSFEAVERAGEVLLRVALVHRVSAHGSFTRTKAPSAGEGGAMSAPGLPKRRSAHLLRNCALALFAGLALNVTSIGFASFGSSSLFAGSRSQTRLASSAPGRRLDWRTSQQVAPDGLDGLAVQGLLDSSLLTSFADQAGNINGILFQGSLPAYLLFLYFLSYKGNNTPPLTFFGFAFLLVFVFLTIPAGIISKSTYGLILADSDWVHGSAESLLTCTNIMIVLGFRGALTGNADLADNGTVRNIAFGWLAAVILTLAAGIPVFGFEAHTPFLSGLGALDMGSSEPVNALSIPNWIVHWSTVFEFLLAMSLAWRYADAVGNSKWKGLTWGMLPSSISSVCALTFHIFYNQIPWILTGQALFTFIGNATLALATYRIAVSNGWTLSELDPRRLFEEKAEGKAEESPGFDIGKVAMSPEGALTSGPLLLAEVILLTLLFAYGTKYGELMLGASIFQSPESSPQAAALIALPVLLVAYVIYGQSPDLQSGQLPPRRNSPSSAAPEQKKQSSADILACHRRGFESQGLANTSWPEYRDLLPMHAASAVAGAIWAFATSKAVEEPPSQAARLPTLLAPAFTRGLGQCSPSTRDGFDLEGGASFSSFRSFRDVSVGRACEPGVGRAAAVEEVAEQRRSMKKASLEPGALGGELIGSLLVKSNLCPSSEVNVLSVVEALGRLDLKESLLSAASAALCERAQRLDESYQEQPLPENLRVTTAELALETVKEPKVLATLPGLCVLWKPPGWSAALGDPSDSDKGFALRLWLQRHFGQSSPIVYDEGETYGLVHRLDRFTSGPLLWASCYRGLFEARLQFAARQVCKEYLCIGQGWLPLSSGPLHLKAPLKEEIAIDGELQLARSRVDPFSGKLAHTEVSKAVLLSGPDGEAYTLMKVRLHTGRTHQIRCHLSHEGHPLLGDPVYGGPTPTWSSRHWLH</sequence>
<evidence type="ECO:0000313" key="5">
    <source>
        <dbReference type="Proteomes" id="UP000601435"/>
    </source>
</evidence>
<keyword evidence="2" id="KW-0812">Transmembrane</keyword>
<gene>
    <name evidence="4" type="ORF">SNEC2469_LOCUS5812</name>
</gene>
<feature type="non-terminal residue" evidence="4">
    <location>
        <position position="1"/>
    </location>
</feature>
<feature type="region of interest" description="Disordered" evidence="1">
    <location>
        <begin position="755"/>
        <end position="776"/>
    </location>
</feature>
<keyword evidence="2" id="KW-1133">Transmembrane helix</keyword>
<dbReference type="PANTHER" id="PTHR33833">
    <property type="entry name" value="NUCLEOLAR-LIKE PROTEIN-RELATED"/>
    <property type="match status" value="1"/>
</dbReference>
<dbReference type="Proteomes" id="UP000601435">
    <property type="component" value="Unassembled WGS sequence"/>
</dbReference>
<feature type="transmembrane region" description="Helical" evidence="2">
    <location>
        <begin position="689"/>
        <end position="709"/>
    </location>
</feature>
<dbReference type="GO" id="GO:0003723">
    <property type="term" value="F:RNA binding"/>
    <property type="evidence" value="ECO:0007669"/>
    <property type="project" value="InterPro"/>
</dbReference>
<feature type="transmembrane region" description="Helical" evidence="2">
    <location>
        <begin position="512"/>
        <end position="534"/>
    </location>
</feature>
<protein>
    <recommendedName>
        <fullName evidence="3">Pseudouridine synthase RsuA/RluA-like domain-containing protein</fullName>
    </recommendedName>
</protein>
<feature type="transmembrane region" description="Helical" evidence="2">
    <location>
        <begin position="483"/>
        <end position="500"/>
    </location>
</feature>
<dbReference type="InterPro" id="IPR006145">
    <property type="entry name" value="PsdUridine_synth_RsuA/RluA"/>
</dbReference>
<feature type="transmembrane region" description="Helical" evidence="2">
    <location>
        <begin position="412"/>
        <end position="431"/>
    </location>
</feature>
<name>A0A812M5J5_9DINO</name>
<dbReference type="InterPro" id="IPR021995">
    <property type="entry name" value="DUF3593"/>
</dbReference>
<dbReference type="GO" id="GO:0001522">
    <property type="term" value="P:pseudouridine synthesis"/>
    <property type="evidence" value="ECO:0007669"/>
    <property type="project" value="InterPro"/>
</dbReference>
<dbReference type="Pfam" id="PF12159">
    <property type="entry name" value="DUF3593"/>
    <property type="match status" value="1"/>
</dbReference>
<feature type="transmembrane region" description="Helical" evidence="2">
    <location>
        <begin position="331"/>
        <end position="351"/>
    </location>
</feature>
<evidence type="ECO:0000256" key="1">
    <source>
        <dbReference type="SAM" id="MobiDB-lite"/>
    </source>
</evidence>
<feature type="compositionally biased region" description="Low complexity" evidence="1">
    <location>
        <begin position="760"/>
        <end position="771"/>
    </location>
</feature>
<dbReference type="AlphaFoldDB" id="A0A812M5J5"/>
<dbReference type="Gene3D" id="3.30.2350.10">
    <property type="entry name" value="Pseudouridine synthase"/>
    <property type="match status" value="1"/>
</dbReference>
<feature type="transmembrane region" description="Helical" evidence="2">
    <location>
        <begin position="566"/>
        <end position="585"/>
    </location>
</feature>
<evidence type="ECO:0000313" key="4">
    <source>
        <dbReference type="EMBL" id="CAE7258503.1"/>
    </source>
</evidence>
<dbReference type="GO" id="GO:0009982">
    <property type="term" value="F:pseudouridine synthase activity"/>
    <property type="evidence" value="ECO:0007669"/>
    <property type="project" value="InterPro"/>
</dbReference>